<evidence type="ECO:0008006" key="8">
    <source>
        <dbReference type="Google" id="ProtNLM"/>
    </source>
</evidence>
<dbReference type="InterPro" id="IPR002293">
    <property type="entry name" value="AA/rel_permease1"/>
</dbReference>
<feature type="transmembrane region" description="Helical" evidence="5">
    <location>
        <begin position="297"/>
        <end position="325"/>
    </location>
</feature>
<dbReference type="EMBL" id="JBBXJM010000002">
    <property type="protein sequence ID" value="KAL1412166.1"/>
    <property type="molecule type" value="Genomic_DNA"/>
</dbReference>
<protein>
    <recommendedName>
        <fullName evidence="8">Amino acid permease/ SLC12A domain-containing protein</fullName>
    </recommendedName>
</protein>
<dbReference type="InterPro" id="IPR050598">
    <property type="entry name" value="AminoAcid_Transporter"/>
</dbReference>
<dbReference type="GeneID" id="95984218"/>
<keyword evidence="4 5" id="KW-0472">Membrane</keyword>
<feature type="transmembrane region" description="Helical" evidence="5">
    <location>
        <begin position="345"/>
        <end position="371"/>
    </location>
</feature>
<reference evidence="6 7" key="1">
    <citation type="submission" date="2023-08" db="EMBL/GenBank/DDBJ databases">
        <title>Annotated Genome Sequence of Vanrija albida AlHP1.</title>
        <authorList>
            <person name="Herzog R."/>
        </authorList>
    </citation>
    <scope>NUCLEOTIDE SEQUENCE [LARGE SCALE GENOMIC DNA]</scope>
    <source>
        <strain evidence="6 7">AlHP1</strain>
    </source>
</reference>
<evidence type="ECO:0000256" key="4">
    <source>
        <dbReference type="ARBA" id="ARBA00023136"/>
    </source>
</evidence>
<feature type="transmembrane region" description="Helical" evidence="5">
    <location>
        <begin position="185"/>
        <end position="204"/>
    </location>
</feature>
<dbReference type="PANTHER" id="PTHR11785">
    <property type="entry name" value="AMINO ACID TRANSPORTER"/>
    <property type="match status" value="1"/>
</dbReference>
<evidence type="ECO:0000313" key="7">
    <source>
        <dbReference type="Proteomes" id="UP001565368"/>
    </source>
</evidence>
<feature type="transmembrane region" description="Helical" evidence="5">
    <location>
        <begin position="463"/>
        <end position="481"/>
    </location>
</feature>
<comment type="caution">
    <text evidence="6">The sequence shown here is derived from an EMBL/GenBank/DDBJ whole genome shotgun (WGS) entry which is preliminary data.</text>
</comment>
<dbReference type="Gene3D" id="1.20.1740.10">
    <property type="entry name" value="Amino acid/polyamine transporter I"/>
    <property type="match status" value="1"/>
</dbReference>
<keyword evidence="3 5" id="KW-1133">Transmembrane helix</keyword>
<evidence type="ECO:0000256" key="3">
    <source>
        <dbReference type="ARBA" id="ARBA00022989"/>
    </source>
</evidence>
<dbReference type="Pfam" id="PF13520">
    <property type="entry name" value="AA_permease_2"/>
    <property type="match status" value="1"/>
</dbReference>
<gene>
    <name evidence="6" type="ORF">Q8F55_003175</name>
</gene>
<feature type="transmembrane region" description="Helical" evidence="5">
    <location>
        <begin position="71"/>
        <end position="94"/>
    </location>
</feature>
<feature type="transmembrane region" description="Helical" evidence="5">
    <location>
        <begin position="210"/>
        <end position="233"/>
    </location>
</feature>
<comment type="subcellular location">
    <subcellularLocation>
        <location evidence="1">Membrane</location>
        <topology evidence="1">Multi-pass membrane protein</topology>
    </subcellularLocation>
</comment>
<feature type="transmembrane region" description="Helical" evidence="5">
    <location>
        <begin position="493"/>
        <end position="516"/>
    </location>
</feature>
<feature type="transmembrane region" description="Helical" evidence="5">
    <location>
        <begin position="145"/>
        <end position="173"/>
    </location>
</feature>
<evidence type="ECO:0000313" key="6">
    <source>
        <dbReference type="EMBL" id="KAL1412166.1"/>
    </source>
</evidence>
<organism evidence="6 7">
    <name type="scientific">Vanrija albida</name>
    <dbReference type="NCBI Taxonomy" id="181172"/>
    <lineage>
        <taxon>Eukaryota</taxon>
        <taxon>Fungi</taxon>
        <taxon>Dikarya</taxon>
        <taxon>Basidiomycota</taxon>
        <taxon>Agaricomycotina</taxon>
        <taxon>Tremellomycetes</taxon>
        <taxon>Trichosporonales</taxon>
        <taxon>Trichosporonaceae</taxon>
        <taxon>Vanrija</taxon>
    </lineage>
</organism>
<dbReference type="Proteomes" id="UP001565368">
    <property type="component" value="Unassembled WGS sequence"/>
</dbReference>
<feature type="transmembrane region" description="Helical" evidence="5">
    <location>
        <begin position="424"/>
        <end position="443"/>
    </location>
</feature>
<keyword evidence="7" id="KW-1185">Reference proteome</keyword>
<feature type="transmembrane region" description="Helical" evidence="5">
    <location>
        <begin position="101"/>
        <end position="125"/>
    </location>
</feature>
<evidence type="ECO:0000256" key="2">
    <source>
        <dbReference type="ARBA" id="ARBA00022692"/>
    </source>
</evidence>
<proteinExistence type="predicted"/>
<evidence type="ECO:0000256" key="5">
    <source>
        <dbReference type="SAM" id="Phobius"/>
    </source>
</evidence>
<name>A0ABR3QBR1_9TREE</name>
<keyword evidence="2 5" id="KW-0812">Transmembrane</keyword>
<dbReference type="PANTHER" id="PTHR11785:SF353">
    <property type="entry name" value="METHIONINE TRANSPORTER (EUROFUNG)"/>
    <property type="match status" value="1"/>
</dbReference>
<evidence type="ECO:0000256" key="1">
    <source>
        <dbReference type="ARBA" id="ARBA00004141"/>
    </source>
</evidence>
<dbReference type="RefSeq" id="XP_069212110.1">
    <property type="nucleotide sequence ID" value="XM_069351724.1"/>
</dbReference>
<accession>A0ABR3QBR1</accession>
<feature type="transmembrane region" description="Helical" evidence="5">
    <location>
        <begin position="392"/>
        <end position="412"/>
    </location>
</feature>
<sequence>MSRRASDDLAQVPHLAGDLGTNQRQFVIKGDLAYVGEKGENGAEATYQHADGAPVETTSPLGYNVGYWSSFFLNVSMIIGTGIFSTPSSILHGVGSVGLSLVYWVIGAAIAFSGTSVLIELASYFPSRSGSNVVYLEQAFPRPQYFWPLVFAFQVIVVRFNSGNAFVVASYLFRLSTHSPKDWEIKGVAIAVVTLVSALVIVHQRLSLHVINVLGVVKILTLLFITITGWAVLGGGFKHKVADPKANFRHGFKDTSNDAYGISNALVSIIYSYTGYENSVRFANEVKDPIRTIKNSTFASVGIVFFLYFFVNIAYFAAIPAAAVLDSKLTTASLFFETLFGAKAARGLTILPILSAVGNITAVITGQARLIREIGRQGVVPYPRIWVQTKPFGTPIFPVFIMWFFATFFIIVPPAGSAFNFINALQNYPSSFFLALMTVGLYFIRRQRAKVGLPRSSYRSWDVVNIFFFLTNAFLLVMPWVPPKKGLNDSSFGFFYATAALVGLGFIVLCGLYYVLWVKILPKLGHYQIRKIVVAHDDGSVGHQLINVPNDQVDEWDRKHDPAGHSITSADDNNVEYVNVDETKEKV</sequence>